<dbReference type="CTD" id="29952"/>
<dbReference type="OrthoDB" id="1735038at2759"/>
<dbReference type="PANTHER" id="PTHR11010:SF107">
    <property type="entry name" value="DIPEPTIDYL PEPTIDASE 2"/>
    <property type="match status" value="1"/>
</dbReference>
<dbReference type="GO" id="GO:0031982">
    <property type="term" value="C:vesicle"/>
    <property type="evidence" value="ECO:0007669"/>
    <property type="project" value="TreeGrafter"/>
</dbReference>
<dbReference type="SUPFAM" id="SSF53474">
    <property type="entry name" value="alpha/beta-Hydrolases"/>
    <property type="match status" value="1"/>
</dbReference>
<dbReference type="GO" id="GO:0006508">
    <property type="term" value="P:proteolysis"/>
    <property type="evidence" value="ECO:0007669"/>
    <property type="project" value="UniProtKB-KW"/>
</dbReference>
<dbReference type="GeneID" id="117368541"/>
<feature type="compositionally biased region" description="Basic and acidic residues" evidence="7">
    <location>
        <begin position="367"/>
        <end position="381"/>
    </location>
</feature>
<evidence type="ECO:0000313" key="8">
    <source>
        <dbReference type="Proteomes" id="UP000515159"/>
    </source>
</evidence>
<gene>
    <name evidence="9" type="primary">DPP7</name>
</gene>
<evidence type="ECO:0000256" key="1">
    <source>
        <dbReference type="ARBA" id="ARBA00011079"/>
    </source>
</evidence>
<protein>
    <submittedName>
        <fullName evidence="9">Dipeptidyl peptidase 2</fullName>
    </submittedName>
</protein>
<evidence type="ECO:0000256" key="3">
    <source>
        <dbReference type="ARBA" id="ARBA00022729"/>
    </source>
</evidence>
<keyword evidence="5" id="KW-0325">Glycoprotein</keyword>
<dbReference type="Pfam" id="PF05577">
    <property type="entry name" value="Peptidase_S28"/>
    <property type="match status" value="2"/>
</dbReference>
<dbReference type="InterPro" id="IPR008758">
    <property type="entry name" value="Peptidase_S28"/>
</dbReference>
<dbReference type="InterPro" id="IPR029058">
    <property type="entry name" value="AB_hydrolase_fold"/>
</dbReference>
<reference evidence="9" key="1">
    <citation type="submission" date="2025-08" db="UniProtKB">
        <authorList>
            <consortium name="RefSeq"/>
        </authorList>
    </citation>
    <scope>IDENTIFICATION</scope>
</reference>
<keyword evidence="2" id="KW-0645">Protease</keyword>
<dbReference type="KEGG" id="gsh:117368541"/>
<dbReference type="InParanoid" id="A0A6P8SPJ6"/>
<feature type="region of interest" description="Disordered" evidence="7">
    <location>
        <begin position="1"/>
        <end position="42"/>
    </location>
</feature>
<dbReference type="Gene3D" id="1.20.120.980">
    <property type="entry name" value="Serine carboxypeptidase S28, SKS domain"/>
    <property type="match status" value="1"/>
</dbReference>
<dbReference type="FunCoup" id="A0A6P8SPJ6">
    <property type="interactions" value="573"/>
</dbReference>
<dbReference type="PANTHER" id="PTHR11010">
    <property type="entry name" value="PROTEASE S28 PRO-X CARBOXYPEPTIDASE-RELATED"/>
    <property type="match status" value="1"/>
</dbReference>
<evidence type="ECO:0000256" key="7">
    <source>
        <dbReference type="SAM" id="MobiDB-lite"/>
    </source>
</evidence>
<feature type="region of interest" description="Disordered" evidence="7">
    <location>
        <begin position="363"/>
        <end position="383"/>
    </location>
</feature>
<organism evidence="8 9">
    <name type="scientific">Geotrypetes seraphini</name>
    <name type="common">Gaboon caecilian</name>
    <name type="synonym">Caecilia seraphini</name>
    <dbReference type="NCBI Taxonomy" id="260995"/>
    <lineage>
        <taxon>Eukaryota</taxon>
        <taxon>Metazoa</taxon>
        <taxon>Chordata</taxon>
        <taxon>Craniata</taxon>
        <taxon>Vertebrata</taxon>
        <taxon>Euteleostomi</taxon>
        <taxon>Amphibia</taxon>
        <taxon>Gymnophiona</taxon>
        <taxon>Geotrypetes</taxon>
    </lineage>
</organism>
<keyword evidence="6" id="KW-0175">Coiled coil</keyword>
<keyword evidence="8" id="KW-1185">Reference proteome</keyword>
<accession>A0A6P8SPJ6</accession>
<dbReference type="InterPro" id="IPR042269">
    <property type="entry name" value="Ser_carbopepase_S28_SKS"/>
</dbReference>
<evidence type="ECO:0000256" key="4">
    <source>
        <dbReference type="ARBA" id="ARBA00022801"/>
    </source>
</evidence>
<sequence length="902" mass="101165">MQPSSVPVTDAEEGGGAERDARRTQRQGESPESLKLDQKARGMRVPGPSRLLLFLLVRCLLERRTPPAAVVALPSGPAGSGGSEAPWVVAGDHAGTWRMESEKETLTPDEENEVMSAYEKIESNEMTAGDKSENTIKELDLQEKFFKQILNHFDFEMHGSKTYFQRYLITDQYWNETVGPLFFYTGNEGDIWNCAKTSTFIVELALEQKALVVFAEHRYYGKSLPFENRSSERENIGLLSVEQALADYALLIKDIKLQYNINDVPVIVFGGSYGGILSAYMRLKYPDIVNGALASSAPLFSVAGIGDSGMFFAEVTKIFERCSIDCSVAVRKAFKKIRDLYMHQATGQYCMDKYLSSPGARMAAKSGKKEREKTRPGEDKMAAAPRAEAVAATAATAAFTPEMLTELHNVVIQALGPRMELISSQLTKLESLLEDNSTRVTELETRVSAVEDGATAMESTVASLTKQLHSCQDKLEDLENRSRRGNLRFIGLPETISDTALLSVVESWLASELPMPSSLGPARFERVHRVGPKGGSDQRPRVIIGKLHNYRHKVELLRAYRARREPLTYETLPVRIGQDYSAALTDRRKVFHPLCAKLVEQKRRFMFLYPAVLKIHQNGKWHVFDSADLAGEFINQYDTIKKRMHICENIQSIDDLHQVFEFARYAFTMIAVMNYPYPTNFMGYFPANSVQMACSRIIQHSDYISGLRDLVGLLYNTTGKTRCYSIYKQFIKCADPTGCGTGPDSIMWDYQACTELNFLFGSNNITDMFPSLPFTDSVREQYCFSKWHVRPRKDWLKIEFWGSDIKSTSNIIFSNGDLDPWASGGVKSNLTSSLIGIYIKCAGHQLDLRGANEADPECIAAARREEADIIATWVKNAKVETAWETLTGIFTDQSEDTDSTNL</sequence>
<dbReference type="RefSeq" id="XP_033818168.1">
    <property type="nucleotide sequence ID" value="XM_033962277.1"/>
</dbReference>
<name>A0A6P8SPJ6_GEOSA</name>
<dbReference type="Proteomes" id="UP000515159">
    <property type="component" value="Chromosome 10"/>
</dbReference>
<dbReference type="AlphaFoldDB" id="A0A6P8SPJ6"/>
<feature type="coiled-coil region" evidence="6">
    <location>
        <begin position="426"/>
        <end position="481"/>
    </location>
</feature>
<dbReference type="Gene3D" id="3.30.70.1820">
    <property type="entry name" value="L1 transposable element, RRM domain"/>
    <property type="match status" value="1"/>
</dbReference>
<dbReference type="GO" id="GO:0008239">
    <property type="term" value="F:dipeptidyl-peptidase activity"/>
    <property type="evidence" value="ECO:0007669"/>
    <property type="project" value="TreeGrafter"/>
</dbReference>
<keyword evidence="3" id="KW-0732">Signal</keyword>
<evidence type="ECO:0000256" key="5">
    <source>
        <dbReference type="ARBA" id="ARBA00023180"/>
    </source>
</evidence>
<proteinExistence type="inferred from homology"/>
<evidence type="ECO:0000256" key="6">
    <source>
        <dbReference type="SAM" id="Coils"/>
    </source>
</evidence>
<dbReference type="Gene3D" id="1.20.5.340">
    <property type="match status" value="1"/>
</dbReference>
<evidence type="ECO:0000256" key="2">
    <source>
        <dbReference type="ARBA" id="ARBA00022670"/>
    </source>
</evidence>
<dbReference type="GO" id="GO:0070008">
    <property type="term" value="F:serine-type exopeptidase activity"/>
    <property type="evidence" value="ECO:0007669"/>
    <property type="project" value="InterPro"/>
</dbReference>
<comment type="similarity">
    <text evidence="1">Belongs to the peptidase S28 family.</text>
</comment>
<dbReference type="Gene3D" id="3.40.50.1820">
    <property type="entry name" value="alpha/beta hydrolase"/>
    <property type="match status" value="2"/>
</dbReference>
<keyword evidence="4" id="KW-0378">Hydrolase</keyword>
<evidence type="ECO:0000313" key="9">
    <source>
        <dbReference type="RefSeq" id="XP_033818168.1"/>
    </source>
</evidence>
<dbReference type="FunFam" id="3.40.50.1820:FF:000484">
    <property type="entry name" value="Dipeptidyl peptidase 2"/>
    <property type="match status" value="1"/>
</dbReference>